<evidence type="ECO:0000256" key="7">
    <source>
        <dbReference type="ARBA" id="ARBA00023012"/>
    </source>
</evidence>
<dbReference type="PRINTS" id="PR00344">
    <property type="entry name" value="BCTRLSENSOR"/>
</dbReference>
<dbReference type="PROSITE" id="PS50112">
    <property type="entry name" value="PAS"/>
    <property type="match status" value="1"/>
</dbReference>
<proteinExistence type="predicted"/>
<evidence type="ECO:0000259" key="9">
    <source>
        <dbReference type="PROSITE" id="PS50109"/>
    </source>
</evidence>
<evidence type="ECO:0000313" key="12">
    <source>
        <dbReference type="Proteomes" id="UP000238304"/>
    </source>
</evidence>
<dbReference type="InterPro" id="IPR036890">
    <property type="entry name" value="HATPase_C_sf"/>
</dbReference>
<keyword evidence="8" id="KW-0472">Membrane</keyword>
<evidence type="ECO:0000256" key="5">
    <source>
        <dbReference type="ARBA" id="ARBA00022777"/>
    </source>
</evidence>
<accession>A0ABN5IH62</accession>
<dbReference type="InterPro" id="IPR004358">
    <property type="entry name" value="Sig_transdc_His_kin-like_C"/>
</dbReference>
<keyword evidence="8" id="KW-1133">Transmembrane helix</keyword>
<dbReference type="GO" id="GO:0005524">
    <property type="term" value="F:ATP binding"/>
    <property type="evidence" value="ECO:0007669"/>
    <property type="project" value="UniProtKB-KW"/>
</dbReference>
<keyword evidence="5" id="KW-0418">Kinase</keyword>
<evidence type="ECO:0000256" key="4">
    <source>
        <dbReference type="ARBA" id="ARBA00022741"/>
    </source>
</evidence>
<dbReference type="SUPFAM" id="SSF55874">
    <property type="entry name" value="ATPase domain of HSP90 chaperone/DNA topoisomerase II/histidine kinase"/>
    <property type="match status" value="1"/>
</dbReference>
<dbReference type="InterPro" id="IPR003594">
    <property type="entry name" value="HATPase_dom"/>
</dbReference>
<protein>
    <recommendedName>
        <fullName evidence="2">histidine kinase</fullName>
        <ecNumber evidence="2">2.7.13.3</ecNumber>
    </recommendedName>
</protein>
<dbReference type="Gene3D" id="3.30.565.10">
    <property type="entry name" value="Histidine kinase-like ATPase, C-terminal domain"/>
    <property type="match status" value="1"/>
</dbReference>
<feature type="transmembrane region" description="Helical" evidence="8">
    <location>
        <begin position="39"/>
        <end position="59"/>
    </location>
</feature>
<keyword evidence="8" id="KW-0812">Transmembrane</keyword>
<sequence>MKYRDPRQYYSFRVTVSTLTALLAGAMWTFVFVDSPSLTGLHVPLFGAVLVSALLPATIHWQRKLYRRHVQKVLFMLDAIENNDNAVHFPEKEVPAETQLVNHALNRVTRMLYNVKSETAQQEKYHELILDCVNTGILVLNDQGAIYQKNSEALRLLGLDIFTHISQLNRIDEQLCSRLANSRPGEKQQVTFHNERGSVNISIRVSDISVRNEHLRILALNDINSELDEKEIDSWSRLTRVLTHEIMNAVTPITSLSDTLLELTEGQASHDEIRDGLQTISSTGKGLLSFVESYRKFTRIPTPEPSLFYLKSFIERMVELARHQHPDARVIFHTDIVPDDLILHADEHLISQVVINLLKNAIQAIGSDNDTDKEGRIDIRAYSNEVEEILIEISNNGPAIPDAIAEHIFIPFFTTKEDGNGIGLSISRQIMRLSGGNLSLLPGKKTTFSLKFN</sequence>
<evidence type="ECO:0000256" key="3">
    <source>
        <dbReference type="ARBA" id="ARBA00022679"/>
    </source>
</evidence>
<comment type="catalytic activity">
    <reaction evidence="1">
        <text>ATP + protein L-histidine = ADP + protein N-phospho-L-histidine.</text>
        <dbReference type="EC" id="2.7.13.3"/>
    </reaction>
</comment>
<keyword evidence="7" id="KW-0902">Two-component regulatory system</keyword>
<dbReference type="InterPro" id="IPR005467">
    <property type="entry name" value="His_kinase_dom"/>
</dbReference>
<name>A0ABN5IH62_9BACE</name>
<evidence type="ECO:0000256" key="1">
    <source>
        <dbReference type="ARBA" id="ARBA00000085"/>
    </source>
</evidence>
<evidence type="ECO:0000259" key="10">
    <source>
        <dbReference type="PROSITE" id="PS50112"/>
    </source>
</evidence>
<keyword evidence="12" id="KW-1185">Reference proteome</keyword>
<feature type="domain" description="PAS" evidence="10">
    <location>
        <begin position="122"/>
        <end position="159"/>
    </location>
</feature>
<feature type="domain" description="Histidine kinase" evidence="9">
    <location>
        <begin position="241"/>
        <end position="453"/>
    </location>
</feature>
<dbReference type="EC" id="2.7.13.3" evidence="2"/>
<keyword evidence="3" id="KW-0808">Transferase</keyword>
<evidence type="ECO:0000256" key="8">
    <source>
        <dbReference type="SAM" id="Phobius"/>
    </source>
</evidence>
<keyword evidence="6 11" id="KW-0067">ATP-binding</keyword>
<dbReference type="PROSITE" id="PS50109">
    <property type="entry name" value="HIS_KIN"/>
    <property type="match status" value="1"/>
</dbReference>
<reference evidence="11 12" key="1">
    <citation type="submission" date="2018-02" db="EMBL/GenBank/DDBJ databases">
        <authorList>
            <person name="Holder M.E."/>
            <person name="Ajami N.J."/>
            <person name="Petrosino J.F."/>
        </authorList>
    </citation>
    <scope>NUCLEOTIDE SEQUENCE [LARGE SCALE GENOMIC DNA]</scope>
    <source>
        <strain evidence="11 12">ATCC 33285</strain>
    </source>
</reference>
<dbReference type="PANTHER" id="PTHR43065:SF46">
    <property type="entry name" value="C4-DICARBOXYLATE TRANSPORT SENSOR PROTEIN DCTB"/>
    <property type="match status" value="1"/>
</dbReference>
<dbReference type="EMBL" id="CP027231">
    <property type="protein sequence ID" value="AVM52029.1"/>
    <property type="molecule type" value="Genomic_DNA"/>
</dbReference>
<dbReference type="Pfam" id="PF02518">
    <property type="entry name" value="HATPase_c"/>
    <property type="match status" value="1"/>
</dbReference>
<evidence type="ECO:0000256" key="6">
    <source>
        <dbReference type="ARBA" id="ARBA00022840"/>
    </source>
</evidence>
<dbReference type="SMART" id="SM00387">
    <property type="entry name" value="HATPase_c"/>
    <property type="match status" value="1"/>
</dbReference>
<keyword evidence="4" id="KW-0547">Nucleotide-binding</keyword>
<dbReference type="RefSeq" id="WP_106040411.1">
    <property type="nucleotide sequence ID" value="NZ_CALHZC010000029.1"/>
</dbReference>
<dbReference type="InterPro" id="IPR000014">
    <property type="entry name" value="PAS"/>
</dbReference>
<feature type="transmembrane region" description="Helical" evidence="8">
    <location>
        <begin position="12"/>
        <end position="33"/>
    </location>
</feature>
<evidence type="ECO:0000313" key="11">
    <source>
        <dbReference type="EMBL" id="AVM52029.1"/>
    </source>
</evidence>
<evidence type="ECO:0000256" key="2">
    <source>
        <dbReference type="ARBA" id="ARBA00012438"/>
    </source>
</evidence>
<dbReference type="PANTHER" id="PTHR43065">
    <property type="entry name" value="SENSOR HISTIDINE KINASE"/>
    <property type="match status" value="1"/>
</dbReference>
<dbReference type="Proteomes" id="UP000238304">
    <property type="component" value="Chromosome"/>
</dbReference>
<organism evidence="11 12">
    <name type="scientific">Bacteroides zoogleoformans</name>
    <dbReference type="NCBI Taxonomy" id="28119"/>
    <lineage>
        <taxon>Bacteria</taxon>
        <taxon>Pseudomonadati</taxon>
        <taxon>Bacteroidota</taxon>
        <taxon>Bacteroidia</taxon>
        <taxon>Bacteroidales</taxon>
        <taxon>Bacteroidaceae</taxon>
        <taxon>Bacteroides</taxon>
    </lineage>
</organism>
<gene>
    <name evidence="11" type="ORF">C4H11_02865</name>
</gene>